<protein>
    <submittedName>
        <fullName evidence="1">Structural protein</fullName>
    </submittedName>
</protein>
<evidence type="ECO:0000313" key="2">
    <source>
        <dbReference type="Proteomes" id="UP000014733"/>
    </source>
</evidence>
<keyword evidence="2" id="KW-1185">Reference proteome</keyword>
<organism evidence="1 2">
    <name type="scientific">Cellulophaga phage phi12:2</name>
    <dbReference type="NCBI Taxonomy" id="1327969"/>
    <lineage>
        <taxon>Viruses</taxon>
        <taxon>Viruses incertae sedis</taxon>
        <taxon>Obscuriviridae</taxon>
        <taxon>Cebaduodecimvirus</taxon>
        <taxon>Cebaduodecimvirus phi12duo</taxon>
    </lineage>
</organism>
<accession>R9ZW19</accession>
<evidence type="ECO:0000313" key="1">
    <source>
        <dbReference type="EMBL" id="AGO47281.1"/>
    </source>
</evidence>
<proteinExistence type="predicted"/>
<reference evidence="2" key="2">
    <citation type="submission" date="2013-03" db="EMBL/GenBank/DDBJ databases">
        <title>The Cellulophaga phages: a novel, diverse, and globally ubiquitous model system.</title>
        <authorList>
            <person name="Holmfeldt K."/>
            <person name="Solonenko N."/>
            <person name="Shah M."/>
            <person name="Corrier K."/>
            <person name="Riemann L."/>
            <person name="VerBerkmoes N.C."/>
            <person name="Sullivan M.B."/>
        </authorList>
    </citation>
    <scope>NUCLEOTIDE SEQUENCE [LARGE SCALE GENOMIC DNA]</scope>
</reference>
<dbReference type="KEGG" id="vg:16880841"/>
<dbReference type="RefSeq" id="YP_008241486.1">
    <property type="nucleotide sequence ID" value="NC_021797.1"/>
</dbReference>
<gene>
    <name evidence="1" type="ORF">Phi12:2_pg4</name>
</gene>
<dbReference type="Proteomes" id="UP000014733">
    <property type="component" value="Segment"/>
</dbReference>
<dbReference type="EMBL" id="KC821606">
    <property type="protein sequence ID" value="AGO47281.1"/>
    <property type="molecule type" value="Genomic_DNA"/>
</dbReference>
<name>R9ZW19_9VIRU</name>
<reference evidence="1 2" key="1">
    <citation type="journal article" date="2013" name="Proc. Natl. Acad. Sci. U.S.A.">
        <title>Twelve previously unknown phage genera are ubiquitous in global oceans.</title>
        <authorList>
            <person name="Holmfeldt K."/>
            <person name="Solonenko N."/>
            <person name="Shah M."/>
            <person name="Corrier K."/>
            <person name="Riemann L."/>
            <person name="Verberkmoes N.C."/>
            <person name="Sullivan M.B."/>
        </authorList>
    </citation>
    <scope>NUCLEOTIDE SEQUENCE [LARGE SCALE GENOMIC DNA]</scope>
    <source>
        <strain evidence="1">Phi12:2</strain>
    </source>
</reference>
<dbReference type="GeneID" id="16880841"/>
<dbReference type="OrthoDB" id="30009at10239"/>
<sequence length="241" mass="26217">MLVYNETGKTKSGELRITRPISSLLIRTSKKLSELANEKITIFIEKANGNNVEIATNISLVAFMMGGTYGESGTFQMELDGSVVNTAMVELSESGSVILGENESIKILLTDLTSTATYAINGMESPIKGSDIVKYERKVVLTEDVQRKYDVSSHELMILDGVSHVDQAHITYNNGETIKLTSDELKAVALDVDVLTAIESGSVITYVNDVIVFPLIGVDAIELFKSNGLITLTLKDANLNY</sequence>